<organism evidence="2">
    <name type="scientific">Bactrocera latifrons</name>
    <name type="common">Malaysian fruit fly</name>
    <name type="synonym">Chaetodacus latifrons</name>
    <dbReference type="NCBI Taxonomy" id="174628"/>
    <lineage>
        <taxon>Eukaryota</taxon>
        <taxon>Metazoa</taxon>
        <taxon>Ecdysozoa</taxon>
        <taxon>Arthropoda</taxon>
        <taxon>Hexapoda</taxon>
        <taxon>Insecta</taxon>
        <taxon>Pterygota</taxon>
        <taxon>Neoptera</taxon>
        <taxon>Endopterygota</taxon>
        <taxon>Diptera</taxon>
        <taxon>Brachycera</taxon>
        <taxon>Muscomorpha</taxon>
        <taxon>Tephritoidea</taxon>
        <taxon>Tephritidae</taxon>
        <taxon>Bactrocera</taxon>
        <taxon>Bactrocera</taxon>
    </lineage>
</organism>
<protein>
    <submittedName>
        <fullName evidence="2">Uncharacterized protein</fullName>
    </submittedName>
</protein>
<evidence type="ECO:0000256" key="1">
    <source>
        <dbReference type="SAM" id="MobiDB-lite"/>
    </source>
</evidence>
<evidence type="ECO:0000313" key="2">
    <source>
        <dbReference type="EMBL" id="JAI25728.1"/>
    </source>
</evidence>
<name>A0A0K8UGQ8_BACLA</name>
<dbReference type="EMBL" id="GDHF01026586">
    <property type="protein sequence ID" value="JAI25728.1"/>
    <property type="molecule type" value="Transcribed_RNA"/>
</dbReference>
<dbReference type="AlphaFoldDB" id="A0A0K8UGQ8"/>
<proteinExistence type="predicted"/>
<sequence>MRAMSPTTSVATLWHLQGDDAFATPADRTGTWPLPELPGAYPSHARMLDRVPVLGMHAVSSHDAAPHRWTRRRASSSPSRPYCQMTTPATATAKANLPFGGVPLLAPRSSYHSASEAPSWAESPS</sequence>
<reference evidence="2" key="1">
    <citation type="submission" date="2015-06" db="EMBL/GenBank/DDBJ databases">
        <authorList>
            <person name="Hoefler B.C."/>
            <person name="Straight P.D."/>
        </authorList>
    </citation>
    <scope>NUCLEOTIDE SEQUENCE</scope>
</reference>
<feature type="region of interest" description="Disordered" evidence="1">
    <location>
        <begin position="59"/>
        <end position="85"/>
    </location>
</feature>
<accession>A0A0K8UGQ8</accession>
<gene>
    <name evidence="2" type="ORF">c2_g7_i6</name>
</gene>